<name>A0A067SC78_GALM3</name>
<dbReference type="EMBL" id="KL142408">
    <property type="protein sequence ID" value="KDR68461.1"/>
    <property type="molecule type" value="Genomic_DNA"/>
</dbReference>
<dbReference type="Proteomes" id="UP000027222">
    <property type="component" value="Unassembled WGS sequence"/>
</dbReference>
<organism evidence="2 3">
    <name type="scientific">Galerina marginata (strain CBS 339.88)</name>
    <dbReference type="NCBI Taxonomy" id="685588"/>
    <lineage>
        <taxon>Eukaryota</taxon>
        <taxon>Fungi</taxon>
        <taxon>Dikarya</taxon>
        <taxon>Basidiomycota</taxon>
        <taxon>Agaricomycotina</taxon>
        <taxon>Agaricomycetes</taxon>
        <taxon>Agaricomycetidae</taxon>
        <taxon>Agaricales</taxon>
        <taxon>Agaricineae</taxon>
        <taxon>Strophariaceae</taxon>
        <taxon>Galerina</taxon>
    </lineage>
</organism>
<gene>
    <name evidence="2" type="ORF">GALMADRAFT_1047688</name>
</gene>
<accession>A0A067SC78</accession>
<sequence>MSSVDLQLFVCLASCTKGSHDRLVEGKSVGCPSNKHIAEGQRYLQLTYCFAISCKWQLESSTKNFCQHFSLFLFFIPYFLISVLLVLLLVSCMLFTLNLFFCLDRQLYLYSCILQK</sequence>
<reference evidence="3" key="1">
    <citation type="journal article" date="2014" name="Proc. Natl. Acad. Sci. U.S.A.">
        <title>Extensive sampling of basidiomycete genomes demonstrates inadequacy of the white-rot/brown-rot paradigm for wood decay fungi.</title>
        <authorList>
            <person name="Riley R."/>
            <person name="Salamov A.A."/>
            <person name="Brown D.W."/>
            <person name="Nagy L.G."/>
            <person name="Floudas D."/>
            <person name="Held B.W."/>
            <person name="Levasseur A."/>
            <person name="Lombard V."/>
            <person name="Morin E."/>
            <person name="Otillar R."/>
            <person name="Lindquist E.A."/>
            <person name="Sun H."/>
            <person name="LaButti K.M."/>
            <person name="Schmutz J."/>
            <person name="Jabbour D."/>
            <person name="Luo H."/>
            <person name="Baker S.E."/>
            <person name="Pisabarro A.G."/>
            <person name="Walton J.D."/>
            <person name="Blanchette R.A."/>
            <person name="Henrissat B."/>
            <person name="Martin F."/>
            <person name="Cullen D."/>
            <person name="Hibbett D.S."/>
            <person name="Grigoriev I.V."/>
        </authorList>
    </citation>
    <scope>NUCLEOTIDE SEQUENCE [LARGE SCALE GENOMIC DNA]</scope>
    <source>
        <strain evidence="3">CBS 339.88</strain>
    </source>
</reference>
<evidence type="ECO:0000313" key="2">
    <source>
        <dbReference type="EMBL" id="KDR68461.1"/>
    </source>
</evidence>
<protein>
    <submittedName>
        <fullName evidence="2">Uncharacterized protein</fullName>
    </submittedName>
</protein>
<proteinExistence type="predicted"/>
<evidence type="ECO:0000256" key="1">
    <source>
        <dbReference type="SAM" id="Phobius"/>
    </source>
</evidence>
<keyword evidence="3" id="KW-1185">Reference proteome</keyword>
<keyword evidence="1" id="KW-0472">Membrane</keyword>
<keyword evidence="1" id="KW-0812">Transmembrane</keyword>
<keyword evidence="1" id="KW-1133">Transmembrane helix</keyword>
<evidence type="ECO:0000313" key="3">
    <source>
        <dbReference type="Proteomes" id="UP000027222"/>
    </source>
</evidence>
<dbReference type="HOGENOM" id="CLU_2097058_0_0_1"/>
<feature type="transmembrane region" description="Helical" evidence="1">
    <location>
        <begin position="71"/>
        <end position="101"/>
    </location>
</feature>
<dbReference type="AlphaFoldDB" id="A0A067SC78"/>